<dbReference type="EC" id="1.5.1.3" evidence="3 8"/>
<dbReference type="GO" id="GO:0004146">
    <property type="term" value="F:dihydrofolate reductase activity"/>
    <property type="evidence" value="ECO:0007669"/>
    <property type="project" value="UniProtKB-EC"/>
</dbReference>
<keyword evidence="6 8" id="KW-0560">Oxidoreductase</keyword>
<reference evidence="11 12" key="1">
    <citation type="submission" date="2013-08" db="EMBL/GenBank/DDBJ databases">
        <authorList>
            <person name="Huang J."/>
            <person name="Wang G."/>
        </authorList>
    </citation>
    <scope>NUCLEOTIDE SEQUENCE [LARGE SCALE GENOMIC DNA]</scope>
    <source>
        <strain evidence="11 12">BH030004</strain>
    </source>
</reference>
<evidence type="ECO:0000256" key="6">
    <source>
        <dbReference type="ARBA" id="ARBA00023002"/>
    </source>
</evidence>
<protein>
    <recommendedName>
        <fullName evidence="3 8">Dihydrofolate reductase</fullName>
        <ecNumber evidence="3 8">1.5.1.3</ecNumber>
    </recommendedName>
</protein>
<comment type="similarity">
    <text evidence="2 8 9">Belongs to the dihydrofolate reductase family.</text>
</comment>
<dbReference type="GO" id="GO:0006730">
    <property type="term" value="P:one-carbon metabolic process"/>
    <property type="evidence" value="ECO:0007669"/>
    <property type="project" value="UniProtKB-KW"/>
</dbReference>
<evidence type="ECO:0000313" key="11">
    <source>
        <dbReference type="EMBL" id="KGX83299.1"/>
    </source>
</evidence>
<dbReference type="RefSeq" id="WP_027447025.1">
    <property type="nucleotide sequence ID" value="NZ_AULJ01000045.1"/>
</dbReference>
<dbReference type="PROSITE" id="PS00075">
    <property type="entry name" value="DHFR_1"/>
    <property type="match status" value="1"/>
</dbReference>
<dbReference type="InterPro" id="IPR001796">
    <property type="entry name" value="DHFR_dom"/>
</dbReference>
<sequence>MISLLVAMDKNRLIGKDNDLPWRLPNDLKFFKSVSTGHTIIMGRKTYESMNAPLPNRQNVVVTRNSDFEAEGCEVIHSLDPVIEWDKENPDTEYIVIGGSYIFESILDQADRMYITWIDEAFDGDTYFPEFNEDNWILTKKEKGTKDEKNPYDYYFCQYDRKSEQ</sequence>
<proteinExistence type="inferred from homology"/>
<dbReference type="FunFam" id="3.40.430.10:FF:000001">
    <property type="entry name" value="Dihydrofolate reductase"/>
    <property type="match status" value="1"/>
</dbReference>
<organism evidence="11 12">
    <name type="scientific">Pontibacillus marinus BH030004 = DSM 16465</name>
    <dbReference type="NCBI Taxonomy" id="1385511"/>
    <lineage>
        <taxon>Bacteria</taxon>
        <taxon>Bacillati</taxon>
        <taxon>Bacillota</taxon>
        <taxon>Bacilli</taxon>
        <taxon>Bacillales</taxon>
        <taxon>Bacillaceae</taxon>
        <taxon>Pontibacillus</taxon>
    </lineage>
</organism>
<dbReference type="OrthoDB" id="9804315at2"/>
<dbReference type="Gene3D" id="3.40.430.10">
    <property type="entry name" value="Dihydrofolate Reductase, subunit A"/>
    <property type="match status" value="1"/>
</dbReference>
<dbReference type="UniPathway" id="UPA00077">
    <property type="reaction ID" value="UER00158"/>
</dbReference>
<dbReference type="GO" id="GO:0046654">
    <property type="term" value="P:tetrahydrofolate biosynthetic process"/>
    <property type="evidence" value="ECO:0007669"/>
    <property type="project" value="UniProtKB-UniPathway"/>
</dbReference>
<evidence type="ECO:0000256" key="3">
    <source>
        <dbReference type="ARBA" id="ARBA00012856"/>
    </source>
</evidence>
<dbReference type="PANTHER" id="PTHR48069">
    <property type="entry name" value="DIHYDROFOLATE REDUCTASE"/>
    <property type="match status" value="1"/>
</dbReference>
<comment type="catalytic activity">
    <reaction evidence="8">
        <text>(6S)-5,6,7,8-tetrahydrofolate + NADP(+) = 7,8-dihydrofolate + NADPH + H(+)</text>
        <dbReference type="Rhea" id="RHEA:15009"/>
        <dbReference type="ChEBI" id="CHEBI:15378"/>
        <dbReference type="ChEBI" id="CHEBI:57451"/>
        <dbReference type="ChEBI" id="CHEBI:57453"/>
        <dbReference type="ChEBI" id="CHEBI:57783"/>
        <dbReference type="ChEBI" id="CHEBI:58349"/>
        <dbReference type="EC" id="1.5.1.3"/>
    </reaction>
</comment>
<dbReference type="InterPro" id="IPR024072">
    <property type="entry name" value="DHFR-like_dom_sf"/>
</dbReference>
<dbReference type="PRINTS" id="PR00070">
    <property type="entry name" value="DHFR"/>
</dbReference>
<feature type="domain" description="DHFR" evidence="10">
    <location>
        <begin position="1"/>
        <end position="161"/>
    </location>
</feature>
<evidence type="ECO:0000256" key="8">
    <source>
        <dbReference type="PIRNR" id="PIRNR000194"/>
    </source>
</evidence>
<dbReference type="AlphaFoldDB" id="A0A0A5FTQ8"/>
<accession>A0A0A5FTQ8</accession>
<evidence type="ECO:0000256" key="4">
    <source>
        <dbReference type="ARBA" id="ARBA00022563"/>
    </source>
</evidence>
<keyword evidence="5 8" id="KW-0521">NADP</keyword>
<evidence type="ECO:0000313" key="12">
    <source>
        <dbReference type="Proteomes" id="UP000030403"/>
    </source>
</evidence>
<dbReference type="Pfam" id="PF00186">
    <property type="entry name" value="DHFR_1"/>
    <property type="match status" value="1"/>
</dbReference>
<comment type="function">
    <text evidence="7 8">Key enzyme in folate metabolism. Catalyzes an essential reaction for de novo glycine and purine synthesis, and for DNA precursor synthesis.</text>
</comment>
<evidence type="ECO:0000256" key="7">
    <source>
        <dbReference type="ARBA" id="ARBA00025067"/>
    </source>
</evidence>
<evidence type="ECO:0000256" key="2">
    <source>
        <dbReference type="ARBA" id="ARBA00009539"/>
    </source>
</evidence>
<dbReference type="InterPro" id="IPR017925">
    <property type="entry name" value="DHFR_CS"/>
</dbReference>
<dbReference type="STRING" id="1385511.GCA_000425225_03430"/>
<dbReference type="InterPro" id="IPR012259">
    <property type="entry name" value="DHFR"/>
</dbReference>
<evidence type="ECO:0000256" key="1">
    <source>
        <dbReference type="ARBA" id="ARBA00004903"/>
    </source>
</evidence>
<comment type="caution">
    <text evidence="11">The sequence shown here is derived from an EMBL/GenBank/DDBJ whole genome shotgun (WGS) entry which is preliminary data.</text>
</comment>
<dbReference type="GO" id="GO:0070401">
    <property type="term" value="F:NADP+ binding"/>
    <property type="evidence" value="ECO:0007669"/>
    <property type="project" value="UniProtKB-ARBA"/>
</dbReference>
<gene>
    <name evidence="11" type="ORF">N783_04640</name>
</gene>
<evidence type="ECO:0000259" key="10">
    <source>
        <dbReference type="PROSITE" id="PS51330"/>
    </source>
</evidence>
<dbReference type="GO" id="GO:0005829">
    <property type="term" value="C:cytosol"/>
    <property type="evidence" value="ECO:0007669"/>
    <property type="project" value="TreeGrafter"/>
</dbReference>
<comment type="pathway">
    <text evidence="1 8">Cofactor biosynthesis; tetrahydrofolate biosynthesis; 5,6,7,8-tetrahydrofolate from 7,8-dihydrofolate: step 1/1.</text>
</comment>
<dbReference type="GO" id="GO:0046655">
    <property type="term" value="P:folic acid metabolic process"/>
    <property type="evidence" value="ECO:0007669"/>
    <property type="project" value="TreeGrafter"/>
</dbReference>
<dbReference type="SUPFAM" id="SSF53597">
    <property type="entry name" value="Dihydrofolate reductase-like"/>
    <property type="match status" value="1"/>
</dbReference>
<keyword evidence="12" id="KW-1185">Reference proteome</keyword>
<dbReference type="PIRSF" id="PIRSF000194">
    <property type="entry name" value="DHFR"/>
    <property type="match status" value="1"/>
</dbReference>
<dbReference type="eggNOG" id="COG0262">
    <property type="taxonomic scope" value="Bacteria"/>
</dbReference>
<dbReference type="PROSITE" id="PS51330">
    <property type="entry name" value="DHFR_2"/>
    <property type="match status" value="1"/>
</dbReference>
<evidence type="ECO:0000256" key="5">
    <source>
        <dbReference type="ARBA" id="ARBA00022857"/>
    </source>
</evidence>
<dbReference type="Proteomes" id="UP000030403">
    <property type="component" value="Unassembled WGS sequence"/>
</dbReference>
<dbReference type="CDD" id="cd00209">
    <property type="entry name" value="DHFR"/>
    <property type="match status" value="1"/>
</dbReference>
<keyword evidence="4 8" id="KW-0554">One-carbon metabolism</keyword>
<evidence type="ECO:0000256" key="9">
    <source>
        <dbReference type="RuleBase" id="RU004474"/>
    </source>
</evidence>
<name>A0A0A5FTQ8_9BACI</name>
<dbReference type="PANTHER" id="PTHR48069:SF3">
    <property type="entry name" value="DIHYDROFOLATE REDUCTASE"/>
    <property type="match status" value="1"/>
</dbReference>
<dbReference type="EMBL" id="AVPF01000123">
    <property type="protein sequence ID" value="KGX83299.1"/>
    <property type="molecule type" value="Genomic_DNA"/>
</dbReference>
<dbReference type="GO" id="GO:0046452">
    <property type="term" value="P:dihydrofolate metabolic process"/>
    <property type="evidence" value="ECO:0007669"/>
    <property type="project" value="TreeGrafter"/>
</dbReference>